<proteinExistence type="predicted"/>
<dbReference type="AlphaFoldDB" id="A0A7K9KKE7"/>
<evidence type="ECO:0000313" key="2">
    <source>
        <dbReference type="EMBL" id="NXH51027.1"/>
    </source>
</evidence>
<reference evidence="2 3" key="1">
    <citation type="submission" date="2019-09" db="EMBL/GenBank/DDBJ databases">
        <title>Bird 10,000 Genomes (B10K) Project - Family phase.</title>
        <authorList>
            <person name="Zhang G."/>
        </authorList>
    </citation>
    <scope>NUCLEOTIDE SEQUENCE [LARGE SCALE GENOMIC DNA]</scope>
    <source>
        <strain evidence="2">B10K-DU-001-34</strain>
        <tissue evidence="2">Muscle</tissue>
    </source>
</reference>
<evidence type="ECO:0000259" key="1">
    <source>
        <dbReference type="Pfam" id="PF06817"/>
    </source>
</evidence>
<dbReference type="Gene3D" id="3.30.70.270">
    <property type="match status" value="1"/>
</dbReference>
<comment type="caution">
    <text evidence="2">The sequence shown here is derived from an EMBL/GenBank/DDBJ whole genome shotgun (WGS) entry which is preliminary data.</text>
</comment>
<feature type="non-terminal residue" evidence="2">
    <location>
        <position position="70"/>
    </location>
</feature>
<feature type="non-terminal residue" evidence="2">
    <location>
        <position position="1"/>
    </location>
</feature>
<dbReference type="GO" id="GO:0003964">
    <property type="term" value="F:RNA-directed DNA polymerase activity"/>
    <property type="evidence" value="ECO:0007669"/>
    <property type="project" value="InterPro"/>
</dbReference>
<keyword evidence="3" id="KW-1185">Reference proteome</keyword>
<dbReference type="EMBL" id="VWZP01015427">
    <property type="protein sequence ID" value="NXH51027.1"/>
    <property type="molecule type" value="Genomic_DNA"/>
</dbReference>
<dbReference type="Proteomes" id="UP000523279">
    <property type="component" value="Unassembled WGS sequence"/>
</dbReference>
<organism evidence="2 3">
    <name type="scientific">Dicaeum eximium</name>
    <dbReference type="NCBI Taxonomy" id="667154"/>
    <lineage>
        <taxon>Eukaryota</taxon>
        <taxon>Metazoa</taxon>
        <taxon>Chordata</taxon>
        <taxon>Craniata</taxon>
        <taxon>Vertebrata</taxon>
        <taxon>Euteleostomi</taxon>
        <taxon>Archelosauria</taxon>
        <taxon>Archosauria</taxon>
        <taxon>Dinosauria</taxon>
        <taxon>Saurischia</taxon>
        <taxon>Theropoda</taxon>
        <taxon>Coelurosauria</taxon>
        <taxon>Aves</taxon>
        <taxon>Neognathae</taxon>
        <taxon>Neoaves</taxon>
        <taxon>Telluraves</taxon>
        <taxon>Australaves</taxon>
        <taxon>Passeriformes</taxon>
        <taxon>Passeroidea</taxon>
        <taxon>Dicaeidae</taxon>
        <taxon>Dicaeum</taxon>
    </lineage>
</organism>
<gene>
    <name evidence="2" type="primary">Ervk7_2</name>
    <name evidence="2" type="ORF">DICEXI_R15322</name>
</gene>
<dbReference type="InterPro" id="IPR010661">
    <property type="entry name" value="RVT_thumb"/>
</dbReference>
<accession>A0A7K9KKE7</accession>
<feature type="domain" description="Reverse transcriptase thumb" evidence="1">
    <location>
        <begin position="16"/>
        <end position="70"/>
    </location>
</feature>
<name>A0A7K9KKE7_9PASE</name>
<sequence>WTYLRLQICERTIVLQQLSIRDDPRILHDLHQLCGSVIWVRSLLGITTEDLAPLFNLLCGSEDLNSPWTL</sequence>
<dbReference type="InterPro" id="IPR043128">
    <property type="entry name" value="Rev_trsase/Diguanyl_cyclase"/>
</dbReference>
<evidence type="ECO:0000313" key="3">
    <source>
        <dbReference type="Proteomes" id="UP000523279"/>
    </source>
</evidence>
<protein>
    <submittedName>
        <fullName evidence="2">POK7 protein</fullName>
    </submittedName>
</protein>
<dbReference type="Pfam" id="PF06817">
    <property type="entry name" value="RVT_thumb"/>
    <property type="match status" value="1"/>
</dbReference>